<evidence type="ECO:0000313" key="4">
    <source>
        <dbReference type="Proteomes" id="UP000038010"/>
    </source>
</evidence>
<dbReference type="Proteomes" id="UP000038010">
    <property type="component" value="Unassembled WGS sequence"/>
</dbReference>
<reference evidence="3 4" key="1">
    <citation type="submission" date="2015-06" db="EMBL/GenBank/DDBJ databases">
        <title>Draft genome of the ant-associated black yeast Phialophora attae CBS 131958.</title>
        <authorList>
            <person name="Moreno L.F."/>
            <person name="Stielow B.J."/>
            <person name="de Hoog S."/>
            <person name="Vicente V.A."/>
            <person name="Weiss V.A."/>
            <person name="de Vries M."/>
            <person name="Cruz L.M."/>
            <person name="Souza E.M."/>
        </authorList>
    </citation>
    <scope>NUCLEOTIDE SEQUENCE [LARGE SCALE GENOMIC DNA]</scope>
    <source>
        <strain evidence="3 4">CBS 131958</strain>
    </source>
</reference>
<keyword evidence="4" id="KW-1185">Reference proteome</keyword>
<dbReference type="EMBL" id="LFJN01000014">
    <property type="protein sequence ID" value="KPI39621.1"/>
    <property type="molecule type" value="Genomic_DNA"/>
</dbReference>
<sequence>MPYVSLKVERDGEGTIKVSQHDQKGDLGQVEVVPAEGAQEGNRKRKLEEESQGGANEYETVEVVVRIQVKRQQPATSAPLKSDAKRQKTELDAKAPDHHEQNGARSTDANINANMLLAGDWRAVYESFYKRVKKRIDDAVKQSCPNDHKYFKSYATPLSEVLPDINRPSEEARTHRGTRRGAYALDKAEEAVAAIFTHVVTSKVGWHTPIKSATKLDMSSSGLDITGLNKIDAALAKLTRTRLLCYPLTCTEVDGDQVDIRKVVEYWHNDLDRINNSLVGVFTVRPQLFPQSWKVLHDVWGVRDELDPLCYRCEELEEELKDAKEALKQADRSSYSRGQLYMDLYPDDDSDDYY</sequence>
<evidence type="ECO:0000256" key="1">
    <source>
        <dbReference type="SAM" id="Coils"/>
    </source>
</evidence>
<feature type="region of interest" description="Disordered" evidence="2">
    <location>
        <begin position="1"/>
        <end position="55"/>
    </location>
</feature>
<accession>A0A0N0NLR8</accession>
<feature type="region of interest" description="Disordered" evidence="2">
    <location>
        <begin position="72"/>
        <end position="107"/>
    </location>
</feature>
<keyword evidence="1" id="KW-0175">Coiled coil</keyword>
<evidence type="ECO:0000256" key="2">
    <source>
        <dbReference type="SAM" id="MobiDB-lite"/>
    </source>
</evidence>
<dbReference type="AlphaFoldDB" id="A0A0N0NLR8"/>
<name>A0A0N0NLR8_9EURO</name>
<protein>
    <submittedName>
        <fullName evidence="3">Uncharacterized protein</fullName>
    </submittedName>
</protein>
<organism evidence="3 4">
    <name type="scientific">Cyphellophora attinorum</name>
    <dbReference type="NCBI Taxonomy" id="1664694"/>
    <lineage>
        <taxon>Eukaryota</taxon>
        <taxon>Fungi</taxon>
        <taxon>Dikarya</taxon>
        <taxon>Ascomycota</taxon>
        <taxon>Pezizomycotina</taxon>
        <taxon>Eurotiomycetes</taxon>
        <taxon>Chaetothyriomycetidae</taxon>
        <taxon>Chaetothyriales</taxon>
        <taxon>Cyphellophoraceae</taxon>
        <taxon>Cyphellophora</taxon>
    </lineage>
</organism>
<dbReference type="VEuPathDB" id="FungiDB:AB675_3273"/>
<feature type="compositionally biased region" description="Basic and acidic residues" evidence="2">
    <location>
        <begin position="7"/>
        <end position="25"/>
    </location>
</feature>
<dbReference type="GeneID" id="28735188"/>
<gene>
    <name evidence="3" type="ORF">AB675_3273</name>
</gene>
<feature type="coiled-coil region" evidence="1">
    <location>
        <begin position="306"/>
        <end position="333"/>
    </location>
</feature>
<comment type="caution">
    <text evidence="3">The sequence shown here is derived from an EMBL/GenBank/DDBJ whole genome shotgun (WGS) entry which is preliminary data.</text>
</comment>
<dbReference type="RefSeq" id="XP_017999584.1">
    <property type="nucleotide sequence ID" value="XM_018143308.1"/>
</dbReference>
<feature type="compositionally biased region" description="Basic and acidic residues" evidence="2">
    <location>
        <begin position="82"/>
        <end position="102"/>
    </location>
</feature>
<proteinExistence type="predicted"/>
<evidence type="ECO:0000313" key="3">
    <source>
        <dbReference type="EMBL" id="KPI39621.1"/>
    </source>
</evidence>